<evidence type="ECO:0000313" key="1">
    <source>
        <dbReference type="EMBL" id="LAA50491.1"/>
    </source>
</evidence>
<sequence>MLPAKLSNERQVQCSSLDKKPEVILKLPLANQIFCIAAPDQLLGSLNISGFFFLTKKFTEWMKAMVFVQLHASSTKNQYKIIGTEIHAGLGKITKFTDEC</sequence>
<accession>A0A2D4FSM2</accession>
<organism evidence="1">
    <name type="scientific">Micrurus corallinus</name>
    <name type="common">Brazilian coral snake</name>
    <dbReference type="NCBI Taxonomy" id="54390"/>
    <lineage>
        <taxon>Eukaryota</taxon>
        <taxon>Metazoa</taxon>
        <taxon>Chordata</taxon>
        <taxon>Craniata</taxon>
        <taxon>Vertebrata</taxon>
        <taxon>Euteleostomi</taxon>
        <taxon>Lepidosauria</taxon>
        <taxon>Squamata</taxon>
        <taxon>Bifurcata</taxon>
        <taxon>Unidentata</taxon>
        <taxon>Episquamata</taxon>
        <taxon>Toxicofera</taxon>
        <taxon>Serpentes</taxon>
        <taxon>Colubroidea</taxon>
        <taxon>Elapidae</taxon>
        <taxon>Elapinae</taxon>
        <taxon>Micrurus</taxon>
    </lineage>
</organism>
<protein>
    <submittedName>
        <fullName evidence="1">Uncharacterized protein</fullName>
    </submittedName>
</protein>
<name>A0A2D4FSM2_MICCO</name>
<reference evidence="1" key="2">
    <citation type="submission" date="2017-11" db="EMBL/GenBank/DDBJ databases">
        <title>Coralsnake Venomics: Analyses of Venom Gland Transcriptomes and Proteomes of Six Brazilian Taxa.</title>
        <authorList>
            <person name="Aird S.D."/>
            <person name="Jorge da Silva N."/>
            <person name="Qiu L."/>
            <person name="Villar-Briones A."/>
            <person name="Aparecida-Saddi V."/>
            <person name="Campos-Telles M.P."/>
            <person name="Grau M."/>
            <person name="Mikheyev A.S."/>
        </authorList>
    </citation>
    <scope>NUCLEOTIDE SEQUENCE</scope>
    <source>
        <tissue evidence="1">Venom_gland</tissue>
    </source>
</reference>
<dbReference type="AlphaFoldDB" id="A0A2D4FSM2"/>
<reference evidence="1" key="1">
    <citation type="submission" date="2017-07" db="EMBL/GenBank/DDBJ databases">
        <authorList>
            <person name="Mikheyev A."/>
            <person name="Grau M."/>
        </authorList>
    </citation>
    <scope>NUCLEOTIDE SEQUENCE</scope>
    <source>
        <tissue evidence="1">Venom_gland</tissue>
    </source>
</reference>
<dbReference type="EMBL" id="IACJ01086497">
    <property type="protein sequence ID" value="LAA50491.1"/>
    <property type="molecule type" value="Transcribed_RNA"/>
</dbReference>
<proteinExistence type="predicted"/>